<dbReference type="PANTHER" id="PTHR34504">
    <property type="entry name" value="ANTITOXIN HICB"/>
    <property type="match status" value="1"/>
</dbReference>
<dbReference type="KEGG" id="mmob:F6R98_16865"/>
<dbReference type="Gene3D" id="3.30.160.250">
    <property type="match status" value="1"/>
</dbReference>
<keyword evidence="3" id="KW-1185">Reference proteome</keyword>
<dbReference type="PANTHER" id="PTHR34504:SF4">
    <property type="entry name" value="ANTITOXIN HICB"/>
    <property type="match status" value="1"/>
</dbReference>
<name>A0A5Q0BMJ7_9GAMM</name>
<sequence length="137" mass="15303">MRYPVNIEPAESGFFVSFPDIPEALTQGETFAEALAMGKDALETALEFYFEDERAVPLPSKPEPGQSVVDLSPSLWAKVLLLNEMVAQHVRPVDLARKLSIRPQEVTRLMRLRHPTKIDTISSALNAMGKSLELFVH</sequence>
<dbReference type="RefSeq" id="WP_153251117.1">
    <property type="nucleotide sequence ID" value="NZ_CP044205.1"/>
</dbReference>
<protein>
    <submittedName>
        <fullName evidence="2">Type II toxin-antitoxin system HicB family antitoxin</fullName>
    </submittedName>
</protein>
<accession>A0A5Q0BMJ7</accession>
<feature type="domain" description="HicB-like antitoxin of toxin-antitoxin system" evidence="1">
    <location>
        <begin position="3"/>
        <end position="79"/>
    </location>
</feature>
<dbReference type="FunCoup" id="A0A5Q0BMJ7">
    <property type="interactions" value="2"/>
</dbReference>
<evidence type="ECO:0000313" key="3">
    <source>
        <dbReference type="Proteomes" id="UP000325755"/>
    </source>
</evidence>
<dbReference type="OrthoDB" id="5772151at2"/>
<dbReference type="InterPro" id="IPR051404">
    <property type="entry name" value="TA_system_antitoxin"/>
</dbReference>
<proteinExistence type="predicted"/>
<dbReference type="InParanoid" id="A0A5Q0BMJ7"/>
<dbReference type="InterPro" id="IPR035069">
    <property type="entry name" value="TTHA1013/TTHA0281-like"/>
</dbReference>
<dbReference type="SUPFAM" id="SSF143100">
    <property type="entry name" value="TTHA1013/TTHA0281-like"/>
    <property type="match status" value="1"/>
</dbReference>
<dbReference type="InterPro" id="IPR031807">
    <property type="entry name" value="HicB-like"/>
</dbReference>
<dbReference type="Proteomes" id="UP000325755">
    <property type="component" value="Chromosome"/>
</dbReference>
<dbReference type="EMBL" id="CP044205">
    <property type="protein sequence ID" value="QFY45165.1"/>
    <property type="molecule type" value="Genomic_DNA"/>
</dbReference>
<dbReference type="Pfam" id="PF15919">
    <property type="entry name" value="HicB_lk_antitox"/>
    <property type="match status" value="1"/>
</dbReference>
<dbReference type="AlphaFoldDB" id="A0A5Q0BMJ7"/>
<evidence type="ECO:0000259" key="1">
    <source>
        <dbReference type="Pfam" id="PF15919"/>
    </source>
</evidence>
<gene>
    <name evidence="2" type="ORF">F6R98_16865</name>
</gene>
<reference evidence="2 3" key="1">
    <citation type="submission" date="2019-09" db="EMBL/GenBank/DDBJ databases">
        <title>Ecophysiology of the spiral-shaped methanotroph Methylospira mobilis as revealed by the complete genome sequence.</title>
        <authorList>
            <person name="Oshkin I.Y."/>
            <person name="Dedysh S.N."/>
            <person name="Miroshnikov K."/>
            <person name="Danilova O.V."/>
            <person name="Hakobyan A."/>
            <person name="Liesack W."/>
        </authorList>
    </citation>
    <scope>NUCLEOTIDE SEQUENCE [LARGE SCALE GENOMIC DNA]</scope>
    <source>
        <strain evidence="2 3">Shm1</strain>
    </source>
</reference>
<organism evidence="2 3">
    <name type="scientific">Candidatus Methylospira mobilis</name>
    <dbReference type="NCBI Taxonomy" id="1808979"/>
    <lineage>
        <taxon>Bacteria</taxon>
        <taxon>Pseudomonadati</taxon>
        <taxon>Pseudomonadota</taxon>
        <taxon>Gammaproteobacteria</taxon>
        <taxon>Methylococcales</taxon>
        <taxon>Methylococcaceae</taxon>
        <taxon>Candidatus Methylospira</taxon>
    </lineage>
</organism>
<evidence type="ECO:0000313" key="2">
    <source>
        <dbReference type="EMBL" id="QFY45165.1"/>
    </source>
</evidence>